<evidence type="ECO:0000256" key="2">
    <source>
        <dbReference type="ARBA" id="ARBA00022553"/>
    </source>
</evidence>
<evidence type="ECO:0000313" key="4">
    <source>
        <dbReference type="EMBL" id="CAB1458203.1"/>
    </source>
</evidence>
<reference evidence="4" key="1">
    <citation type="submission" date="2020-03" db="EMBL/GenBank/DDBJ databases">
        <authorList>
            <person name="Weist P."/>
        </authorList>
    </citation>
    <scope>NUCLEOTIDE SEQUENCE</scope>
</reference>
<dbReference type="Pfam" id="PF01852">
    <property type="entry name" value="START"/>
    <property type="match status" value="1"/>
</dbReference>
<dbReference type="SUPFAM" id="SSF55961">
    <property type="entry name" value="Bet v1-like"/>
    <property type="match status" value="1"/>
</dbReference>
<evidence type="ECO:0000313" key="5">
    <source>
        <dbReference type="Proteomes" id="UP001153269"/>
    </source>
</evidence>
<gene>
    <name evidence="4" type="ORF">PLEPLA_LOCUS46033</name>
</gene>
<keyword evidence="5" id="KW-1185">Reference proteome</keyword>
<protein>
    <recommendedName>
        <fullName evidence="3">START domain-containing protein</fullName>
    </recommendedName>
</protein>
<keyword evidence="2" id="KW-0597">Phosphoprotein</keyword>
<name>A0A9N7Z7E3_PLEPL</name>
<dbReference type="Gene3D" id="3.30.530.20">
    <property type="match status" value="1"/>
</dbReference>
<dbReference type="InterPro" id="IPR002913">
    <property type="entry name" value="START_lipid-bd_dom"/>
</dbReference>
<comment type="caution">
    <text evidence="4">The sequence shown here is derived from an EMBL/GenBank/DDBJ whole genome shotgun (WGS) entry which is preliminary data.</text>
</comment>
<accession>A0A9N7Z7E3</accession>
<dbReference type="GO" id="GO:0008289">
    <property type="term" value="F:lipid binding"/>
    <property type="evidence" value="ECO:0007669"/>
    <property type="project" value="InterPro"/>
</dbReference>
<evidence type="ECO:0000259" key="3">
    <source>
        <dbReference type="PROSITE" id="PS50848"/>
    </source>
</evidence>
<dbReference type="PANTHER" id="PTHR12659:SF8">
    <property type="entry name" value="STAR-RELATED LIPID TRANSFER PROTEIN 13 ISOFORM X1"/>
    <property type="match status" value="1"/>
</dbReference>
<feature type="domain" description="START" evidence="3">
    <location>
        <begin position="1"/>
        <end position="79"/>
    </location>
</feature>
<dbReference type="EMBL" id="CADEAL010004377">
    <property type="protein sequence ID" value="CAB1458203.1"/>
    <property type="molecule type" value="Genomic_DNA"/>
</dbReference>
<dbReference type="InterPro" id="IPR023393">
    <property type="entry name" value="START-like_dom_sf"/>
</dbReference>
<dbReference type="Proteomes" id="UP001153269">
    <property type="component" value="Unassembled WGS sequence"/>
</dbReference>
<dbReference type="AlphaFoldDB" id="A0A9N7Z7E3"/>
<organism evidence="4 5">
    <name type="scientific">Pleuronectes platessa</name>
    <name type="common">European plaice</name>
    <dbReference type="NCBI Taxonomy" id="8262"/>
    <lineage>
        <taxon>Eukaryota</taxon>
        <taxon>Metazoa</taxon>
        <taxon>Chordata</taxon>
        <taxon>Craniata</taxon>
        <taxon>Vertebrata</taxon>
        <taxon>Euteleostomi</taxon>
        <taxon>Actinopterygii</taxon>
        <taxon>Neopterygii</taxon>
        <taxon>Teleostei</taxon>
        <taxon>Neoteleostei</taxon>
        <taxon>Acanthomorphata</taxon>
        <taxon>Carangaria</taxon>
        <taxon>Pleuronectiformes</taxon>
        <taxon>Pleuronectoidei</taxon>
        <taxon>Pleuronectidae</taxon>
        <taxon>Pleuronectes</taxon>
    </lineage>
</organism>
<dbReference type="GO" id="GO:0030036">
    <property type="term" value="P:actin cytoskeleton organization"/>
    <property type="evidence" value="ECO:0007669"/>
    <property type="project" value="TreeGrafter"/>
</dbReference>
<sequence length="110" mass="12417">MAPQPNCDYVVLRSWRTELCRGSCALVSVSVEHEDSPRMGGLRGVVLESQYLLEPCGTDRTRLTHISRVDLRGRSPEWYNKAFGHLCVNEVQRIRSSFLPPDQTGTEAKV</sequence>
<dbReference type="PROSITE" id="PS50848">
    <property type="entry name" value="START"/>
    <property type="match status" value="1"/>
</dbReference>
<dbReference type="GO" id="GO:0035023">
    <property type="term" value="P:regulation of Rho protein signal transduction"/>
    <property type="evidence" value="ECO:0007669"/>
    <property type="project" value="TreeGrafter"/>
</dbReference>
<keyword evidence="1" id="KW-0343">GTPase activation</keyword>
<proteinExistence type="predicted"/>
<dbReference type="PANTHER" id="PTHR12659">
    <property type="entry name" value="RHO-TYPE GTPASE ACTIVATING PROTEIN"/>
    <property type="match status" value="1"/>
</dbReference>
<evidence type="ECO:0000256" key="1">
    <source>
        <dbReference type="ARBA" id="ARBA00022468"/>
    </source>
</evidence>
<dbReference type="GO" id="GO:0005096">
    <property type="term" value="F:GTPase activator activity"/>
    <property type="evidence" value="ECO:0007669"/>
    <property type="project" value="UniProtKB-KW"/>
</dbReference>